<feature type="transmembrane region" description="Helical" evidence="1">
    <location>
        <begin position="12"/>
        <end position="32"/>
    </location>
</feature>
<accession>A0ABT1T5W8</accession>
<organism evidence="2 3">
    <name type="scientific">Mucilaginibacter aquariorum</name>
    <dbReference type="NCBI Taxonomy" id="2967225"/>
    <lineage>
        <taxon>Bacteria</taxon>
        <taxon>Pseudomonadati</taxon>
        <taxon>Bacteroidota</taxon>
        <taxon>Sphingobacteriia</taxon>
        <taxon>Sphingobacteriales</taxon>
        <taxon>Sphingobacteriaceae</taxon>
        <taxon>Mucilaginibacter</taxon>
    </lineage>
</organism>
<comment type="caution">
    <text evidence="2">The sequence shown here is derived from an EMBL/GenBank/DDBJ whole genome shotgun (WGS) entry which is preliminary data.</text>
</comment>
<evidence type="ECO:0000256" key="1">
    <source>
        <dbReference type="SAM" id="Phobius"/>
    </source>
</evidence>
<dbReference type="EMBL" id="JANHOH010000005">
    <property type="protein sequence ID" value="MCQ6960025.1"/>
    <property type="molecule type" value="Genomic_DNA"/>
</dbReference>
<keyword evidence="3" id="KW-1185">Reference proteome</keyword>
<name>A0ABT1T5W8_9SPHI</name>
<protein>
    <recommendedName>
        <fullName evidence="4">SPOR domain-containing protein</fullName>
    </recommendedName>
</protein>
<evidence type="ECO:0000313" key="2">
    <source>
        <dbReference type="EMBL" id="MCQ6960025.1"/>
    </source>
</evidence>
<sequence>MEDKGSAVKALILSGFFAILGTVVGGVVQGYWNVKLAEQKYQSDLILKALESSSPDERLQSLKLLVHTNLIKQSDVRDSVTNYILEKQKDPETIPQVKAAASQTLEAPIISNARIYILAGNANKTSAFNDLKLQLNSAGFKIMNARTIVDPGRPNNPEIRYFNPEDEQQAEKLAEFMRFKYDKGYAAILYKDAKAKPGYIEIWLGR</sequence>
<keyword evidence="1" id="KW-0812">Transmembrane</keyword>
<keyword evidence="1" id="KW-1133">Transmembrane helix</keyword>
<evidence type="ECO:0000313" key="3">
    <source>
        <dbReference type="Proteomes" id="UP001204376"/>
    </source>
</evidence>
<dbReference type="Proteomes" id="UP001204376">
    <property type="component" value="Unassembled WGS sequence"/>
</dbReference>
<gene>
    <name evidence="2" type="ORF">NPE20_18750</name>
</gene>
<reference evidence="2 3" key="1">
    <citation type="submission" date="2022-07" db="EMBL/GenBank/DDBJ databases">
        <title>Mucilaginibacter sp. JC4.</title>
        <authorList>
            <person name="Le V."/>
            <person name="Ko S.-R."/>
            <person name="Ahn C.-Y."/>
            <person name="Oh H.-M."/>
        </authorList>
    </citation>
    <scope>NUCLEOTIDE SEQUENCE [LARGE SCALE GENOMIC DNA]</scope>
    <source>
        <strain evidence="2 3">JC4</strain>
    </source>
</reference>
<evidence type="ECO:0008006" key="4">
    <source>
        <dbReference type="Google" id="ProtNLM"/>
    </source>
</evidence>
<proteinExistence type="predicted"/>
<dbReference type="RefSeq" id="WP_256540213.1">
    <property type="nucleotide sequence ID" value="NZ_JANHOH010000005.1"/>
</dbReference>
<keyword evidence="1" id="KW-0472">Membrane</keyword>